<reference evidence="7" key="1">
    <citation type="submission" date="2021-02" db="EMBL/GenBank/DDBJ databases">
        <authorList>
            <person name="Nowell W R."/>
        </authorList>
    </citation>
    <scope>NUCLEOTIDE SEQUENCE</scope>
</reference>
<evidence type="ECO:0000313" key="7">
    <source>
        <dbReference type="EMBL" id="CAF1551692.1"/>
    </source>
</evidence>
<evidence type="ECO:0000256" key="3">
    <source>
        <dbReference type="ARBA" id="ARBA00023180"/>
    </source>
</evidence>
<evidence type="ECO:0000256" key="4">
    <source>
        <dbReference type="SAM" id="Phobius"/>
    </source>
</evidence>
<dbReference type="InterPro" id="IPR011042">
    <property type="entry name" value="6-blade_b-propeller_TolB-like"/>
</dbReference>
<dbReference type="Proteomes" id="UP000663877">
    <property type="component" value="Unassembled WGS sequence"/>
</dbReference>
<dbReference type="GO" id="GO:0012505">
    <property type="term" value="C:endomembrane system"/>
    <property type="evidence" value="ECO:0007669"/>
    <property type="project" value="TreeGrafter"/>
</dbReference>
<keyword evidence="4" id="KW-0812">Transmembrane</keyword>
<dbReference type="SUPFAM" id="SSF63829">
    <property type="entry name" value="Calcium-dependent phosphotriesterase"/>
    <property type="match status" value="1"/>
</dbReference>
<keyword evidence="4" id="KW-1133">Transmembrane helix</keyword>
<dbReference type="PANTHER" id="PTHR10426">
    <property type="entry name" value="STRICTOSIDINE SYNTHASE-RELATED"/>
    <property type="match status" value="1"/>
</dbReference>
<feature type="transmembrane region" description="Helical" evidence="4">
    <location>
        <begin position="47"/>
        <end position="67"/>
    </location>
</feature>
<dbReference type="GO" id="GO:0016787">
    <property type="term" value="F:hydrolase activity"/>
    <property type="evidence" value="ECO:0007669"/>
    <property type="project" value="TreeGrafter"/>
</dbReference>
<dbReference type="EMBL" id="CAJNOI010000384">
    <property type="protein sequence ID" value="CAF1263152.1"/>
    <property type="molecule type" value="Genomic_DNA"/>
</dbReference>
<evidence type="ECO:0000256" key="1">
    <source>
        <dbReference type="ARBA" id="ARBA00009191"/>
    </source>
</evidence>
<feature type="domain" description="Strictosidine synthase conserved region" evidence="5">
    <location>
        <begin position="214"/>
        <end position="300"/>
    </location>
</feature>
<dbReference type="InterPro" id="IPR018119">
    <property type="entry name" value="Strictosidine_synth_cons-reg"/>
</dbReference>
<evidence type="ECO:0000256" key="2">
    <source>
        <dbReference type="ARBA" id="ARBA00022553"/>
    </source>
</evidence>
<evidence type="ECO:0000313" key="6">
    <source>
        <dbReference type="EMBL" id="CAF1263152.1"/>
    </source>
</evidence>
<keyword evidence="4" id="KW-0472">Membrane</keyword>
<comment type="caution">
    <text evidence="7">The sequence shown here is derived from an EMBL/GenBank/DDBJ whole genome shotgun (WGS) entry which is preliminary data.</text>
</comment>
<comment type="similarity">
    <text evidence="1">Belongs to the strictosidine synthase family.</text>
</comment>
<proteinExistence type="inferred from homology"/>
<accession>A0A815X136</accession>
<evidence type="ECO:0000313" key="8">
    <source>
        <dbReference type="Proteomes" id="UP000663832"/>
    </source>
</evidence>
<dbReference type="OrthoDB" id="5307922at2759"/>
<name>A0A815X136_9BILA</name>
<keyword evidence="3" id="KW-0325">Glycoprotein</keyword>
<dbReference type="Proteomes" id="UP000663832">
    <property type="component" value="Unassembled WGS sequence"/>
</dbReference>
<dbReference type="Gene3D" id="2.120.10.30">
    <property type="entry name" value="TolB, C-terminal domain"/>
    <property type="match status" value="1"/>
</dbReference>
<gene>
    <name evidence="6" type="ORF">BJG266_LOCUS30234</name>
    <name evidence="7" type="ORF">QVE165_LOCUS47138</name>
</gene>
<keyword evidence="8" id="KW-1185">Reference proteome</keyword>
<keyword evidence="2" id="KW-0597">Phosphoprotein</keyword>
<dbReference type="Pfam" id="PF03088">
    <property type="entry name" value="Str_synth"/>
    <property type="match status" value="1"/>
</dbReference>
<dbReference type="EMBL" id="CAJNOM010000730">
    <property type="protein sequence ID" value="CAF1551692.1"/>
    <property type="molecule type" value="Genomic_DNA"/>
</dbReference>
<dbReference type="Pfam" id="PF20067">
    <property type="entry name" value="SSL_N"/>
    <property type="match status" value="1"/>
</dbReference>
<dbReference type="AlphaFoldDB" id="A0A815X136"/>
<protein>
    <recommendedName>
        <fullName evidence="5">Strictosidine synthase conserved region domain-containing protein</fullName>
    </recommendedName>
</protein>
<organism evidence="7 8">
    <name type="scientific">Adineta steineri</name>
    <dbReference type="NCBI Taxonomy" id="433720"/>
    <lineage>
        <taxon>Eukaryota</taxon>
        <taxon>Metazoa</taxon>
        <taxon>Spiralia</taxon>
        <taxon>Gnathifera</taxon>
        <taxon>Rotifera</taxon>
        <taxon>Eurotatoria</taxon>
        <taxon>Bdelloidea</taxon>
        <taxon>Adinetida</taxon>
        <taxon>Adinetidae</taxon>
        <taxon>Adineta</taxon>
    </lineage>
</organism>
<dbReference type="PANTHER" id="PTHR10426:SF88">
    <property type="entry name" value="ADIPOCYTE PLASMA MEMBRANE-ASSOCIATED PROTEIN HEMOMUCIN-RELATED"/>
    <property type="match status" value="1"/>
</dbReference>
<evidence type="ECO:0000259" key="5">
    <source>
        <dbReference type="Pfam" id="PF03088"/>
    </source>
</evidence>
<sequence length="429" mass="48560">MTESVRQRKRLDESNIQSSKDDINQNIRLDHDDHRVRSQSSIPLSQICLGLIAIGMIVLLGFIQFGLPHEDRITKHLPASLPTMDGGPLLVNDFLAHSERIYVGEGPESIEPLNGLLYTGLKNGSIIEFDPVTKTSRILYSSLSIDDHLLSCGKDNLEHVCGRPLGIRRFSDNELIIVQAYHGLFKLNVKTKKLTQLISADDKRFGSRPLRFVNDVDVLDGRYLFFTDSDWLYPRKNFMSSLLRADARGRLIRFDIETGKVRILDDQLTFPNGVQLSADKQSVLVCETTLARVIRHWIGGNTTQVGKSEIFIDNLPGFPDNIRLTSSQNYWVAFASIRHVDRPSVLDHLRNWPRIRAILSLIPGPLKQIQKRLPQYGLVLELDKNAGHIVRSLHDAEGLVVSSASQVTEYNDHLYFGSYHADYIAIFKL</sequence>